<evidence type="ECO:0000313" key="1">
    <source>
        <dbReference type="EnsemblPlants" id="TuG1812G0500001656.01.T02.cds391397"/>
    </source>
</evidence>
<evidence type="ECO:0000313" key="2">
    <source>
        <dbReference type="Proteomes" id="UP000015106"/>
    </source>
</evidence>
<name>A0A8R7UF03_TRIUA</name>
<sequence>MSSSVHLHLDYQLSSLCGGFRVLALQFTPNCIHMPTMWIFQGMVFSPIPFQPDDLLAKHEAPAPDEAELPESVPRTSLVSTIAESFKQMLFPSCN</sequence>
<reference evidence="2" key="1">
    <citation type="journal article" date="2013" name="Nature">
        <title>Draft genome of the wheat A-genome progenitor Triticum urartu.</title>
        <authorList>
            <person name="Ling H.Q."/>
            <person name="Zhao S."/>
            <person name="Liu D."/>
            <person name="Wang J."/>
            <person name="Sun H."/>
            <person name="Zhang C."/>
            <person name="Fan H."/>
            <person name="Li D."/>
            <person name="Dong L."/>
            <person name="Tao Y."/>
            <person name="Gao C."/>
            <person name="Wu H."/>
            <person name="Li Y."/>
            <person name="Cui Y."/>
            <person name="Guo X."/>
            <person name="Zheng S."/>
            <person name="Wang B."/>
            <person name="Yu K."/>
            <person name="Liang Q."/>
            <person name="Yang W."/>
            <person name="Lou X."/>
            <person name="Chen J."/>
            <person name="Feng M."/>
            <person name="Jian J."/>
            <person name="Zhang X."/>
            <person name="Luo G."/>
            <person name="Jiang Y."/>
            <person name="Liu J."/>
            <person name="Wang Z."/>
            <person name="Sha Y."/>
            <person name="Zhang B."/>
            <person name="Wu H."/>
            <person name="Tang D."/>
            <person name="Shen Q."/>
            <person name="Xue P."/>
            <person name="Zou S."/>
            <person name="Wang X."/>
            <person name="Liu X."/>
            <person name="Wang F."/>
            <person name="Yang Y."/>
            <person name="An X."/>
            <person name="Dong Z."/>
            <person name="Zhang K."/>
            <person name="Zhang X."/>
            <person name="Luo M.C."/>
            <person name="Dvorak J."/>
            <person name="Tong Y."/>
            <person name="Wang J."/>
            <person name="Yang H."/>
            <person name="Li Z."/>
            <person name="Wang D."/>
            <person name="Zhang A."/>
            <person name="Wang J."/>
        </authorList>
    </citation>
    <scope>NUCLEOTIDE SEQUENCE</scope>
    <source>
        <strain evidence="2">cv. G1812</strain>
    </source>
</reference>
<reference evidence="1" key="3">
    <citation type="submission" date="2022-06" db="UniProtKB">
        <authorList>
            <consortium name="EnsemblPlants"/>
        </authorList>
    </citation>
    <scope>IDENTIFICATION</scope>
</reference>
<dbReference type="Proteomes" id="UP000015106">
    <property type="component" value="Chromosome 5"/>
</dbReference>
<keyword evidence="2" id="KW-1185">Reference proteome</keyword>
<dbReference type="Gramene" id="TuG1812G0500001656.01.T02">
    <property type="protein sequence ID" value="TuG1812G0500001656.01.T02.cds391397"/>
    <property type="gene ID" value="TuG1812G0500001656.01"/>
</dbReference>
<organism evidence="1 2">
    <name type="scientific">Triticum urartu</name>
    <name type="common">Red wild einkorn</name>
    <name type="synonym">Crithodium urartu</name>
    <dbReference type="NCBI Taxonomy" id="4572"/>
    <lineage>
        <taxon>Eukaryota</taxon>
        <taxon>Viridiplantae</taxon>
        <taxon>Streptophyta</taxon>
        <taxon>Embryophyta</taxon>
        <taxon>Tracheophyta</taxon>
        <taxon>Spermatophyta</taxon>
        <taxon>Magnoliopsida</taxon>
        <taxon>Liliopsida</taxon>
        <taxon>Poales</taxon>
        <taxon>Poaceae</taxon>
        <taxon>BOP clade</taxon>
        <taxon>Pooideae</taxon>
        <taxon>Triticodae</taxon>
        <taxon>Triticeae</taxon>
        <taxon>Triticinae</taxon>
        <taxon>Triticum</taxon>
    </lineage>
</organism>
<reference evidence="1" key="2">
    <citation type="submission" date="2018-03" db="EMBL/GenBank/DDBJ databases">
        <title>The Triticum urartu genome reveals the dynamic nature of wheat genome evolution.</title>
        <authorList>
            <person name="Ling H."/>
            <person name="Ma B."/>
            <person name="Shi X."/>
            <person name="Liu H."/>
            <person name="Dong L."/>
            <person name="Sun H."/>
            <person name="Cao Y."/>
            <person name="Gao Q."/>
            <person name="Zheng S."/>
            <person name="Li Y."/>
            <person name="Yu Y."/>
            <person name="Du H."/>
            <person name="Qi M."/>
            <person name="Li Y."/>
            <person name="Yu H."/>
            <person name="Cui Y."/>
            <person name="Wang N."/>
            <person name="Chen C."/>
            <person name="Wu H."/>
            <person name="Zhao Y."/>
            <person name="Zhang J."/>
            <person name="Li Y."/>
            <person name="Zhou W."/>
            <person name="Zhang B."/>
            <person name="Hu W."/>
            <person name="Eijk M."/>
            <person name="Tang J."/>
            <person name="Witsenboer H."/>
            <person name="Zhao S."/>
            <person name="Li Z."/>
            <person name="Zhang A."/>
            <person name="Wang D."/>
            <person name="Liang C."/>
        </authorList>
    </citation>
    <scope>NUCLEOTIDE SEQUENCE [LARGE SCALE GENOMIC DNA]</scope>
    <source>
        <strain evidence="1">cv. G1812</strain>
    </source>
</reference>
<accession>A0A8R7UF03</accession>
<protein>
    <submittedName>
        <fullName evidence="1">Uncharacterized protein</fullName>
    </submittedName>
</protein>
<proteinExistence type="predicted"/>
<dbReference type="AlphaFoldDB" id="A0A8R7UF03"/>
<dbReference type="EnsemblPlants" id="TuG1812G0500001656.01.T02">
    <property type="protein sequence ID" value="TuG1812G0500001656.01.T02.cds391397"/>
    <property type="gene ID" value="TuG1812G0500001656.01"/>
</dbReference>
<gene>
    <name evidence="1" type="primary">LOC125508670</name>
</gene>